<feature type="domain" description="SLS1 second KH" evidence="4">
    <location>
        <begin position="405"/>
        <end position="468"/>
    </location>
</feature>
<feature type="region of interest" description="Disordered" evidence="1">
    <location>
        <begin position="29"/>
        <end position="48"/>
    </location>
</feature>
<dbReference type="InterPro" id="IPR048748">
    <property type="entry name" value="SLS1_KH2"/>
</dbReference>
<dbReference type="InterPro" id="IPR048401">
    <property type="entry name" value="SLS1_C"/>
</dbReference>
<dbReference type="AlphaFoldDB" id="A0A7U3Q226"/>
<evidence type="ECO:0000256" key="1">
    <source>
        <dbReference type="SAM" id="MobiDB-lite"/>
    </source>
</evidence>
<feature type="domain" description="SLS1 first KH" evidence="2">
    <location>
        <begin position="330"/>
        <end position="400"/>
    </location>
</feature>
<dbReference type="OrthoDB" id="5392646at2759"/>
<accession>A0A7U3Q226</accession>
<proteinExistence type="predicted"/>
<dbReference type="Proteomes" id="UP000594364">
    <property type="component" value="Chromosome 6"/>
</dbReference>
<evidence type="ECO:0000259" key="2">
    <source>
        <dbReference type="Pfam" id="PF14611"/>
    </source>
</evidence>
<dbReference type="Pfam" id="PF20777">
    <property type="entry name" value="KH_SLS1_2"/>
    <property type="match status" value="1"/>
</dbReference>
<keyword evidence="7" id="KW-1185">Reference proteome</keyword>
<evidence type="ECO:0000259" key="3">
    <source>
        <dbReference type="Pfam" id="PF20776"/>
    </source>
</evidence>
<dbReference type="Pfam" id="PF14611">
    <property type="entry name" value="KH_SLS1_1"/>
    <property type="match status" value="1"/>
</dbReference>
<feature type="domain" description="SLS1 N-terminal" evidence="3">
    <location>
        <begin position="220"/>
        <end position="323"/>
    </location>
</feature>
<evidence type="ECO:0000259" key="4">
    <source>
        <dbReference type="Pfam" id="PF20777"/>
    </source>
</evidence>
<feature type="compositionally biased region" description="Basic and acidic residues" evidence="1">
    <location>
        <begin position="80"/>
        <end position="92"/>
    </location>
</feature>
<feature type="compositionally biased region" description="Acidic residues" evidence="1">
    <location>
        <begin position="93"/>
        <end position="105"/>
    </location>
</feature>
<feature type="domain" description="SLS1 C-terminal" evidence="5">
    <location>
        <begin position="504"/>
        <end position="802"/>
    </location>
</feature>
<feature type="region of interest" description="Disordered" evidence="1">
    <location>
        <begin position="823"/>
        <end position="909"/>
    </location>
</feature>
<evidence type="ECO:0000313" key="7">
    <source>
        <dbReference type="Proteomes" id="UP000594364"/>
    </source>
</evidence>
<dbReference type="Pfam" id="PF20776">
    <property type="entry name" value="SLS1_N"/>
    <property type="match status" value="1"/>
</dbReference>
<dbReference type="Pfam" id="PF20778">
    <property type="entry name" value="SLS1_C"/>
    <property type="match status" value="1"/>
</dbReference>
<organism evidence="6 7">
    <name type="scientific">Epichloe festucae (strain Fl1)</name>
    <dbReference type="NCBI Taxonomy" id="877507"/>
    <lineage>
        <taxon>Eukaryota</taxon>
        <taxon>Fungi</taxon>
        <taxon>Dikarya</taxon>
        <taxon>Ascomycota</taxon>
        <taxon>Pezizomycotina</taxon>
        <taxon>Sordariomycetes</taxon>
        <taxon>Hypocreomycetidae</taxon>
        <taxon>Hypocreales</taxon>
        <taxon>Clavicipitaceae</taxon>
        <taxon>Epichloe</taxon>
    </lineage>
</organism>
<feature type="compositionally biased region" description="Basic and acidic residues" evidence="1">
    <location>
        <begin position="883"/>
        <end position="892"/>
    </location>
</feature>
<name>A0A7U3Q226_EPIFF</name>
<dbReference type="InterPro" id="IPR032741">
    <property type="entry name" value="Sls1_KH-1"/>
</dbReference>
<dbReference type="EMBL" id="CP031390">
    <property type="protein sequence ID" value="QPH17811.1"/>
    <property type="molecule type" value="Genomic_DNA"/>
</dbReference>
<feature type="compositionally biased region" description="Acidic residues" evidence="1">
    <location>
        <begin position="846"/>
        <end position="858"/>
    </location>
</feature>
<dbReference type="InterPro" id="IPR048400">
    <property type="entry name" value="SLS1_N"/>
</dbReference>
<protein>
    <submittedName>
        <fullName evidence="6">Uncharacterized protein</fullName>
    </submittedName>
</protein>
<evidence type="ECO:0000259" key="5">
    <source>
        <dbReference type="Pfam" id="PF20778"/>
    </source>
</evidence>
<evidence type="ECO:0000313" key="6">
    <source>
        <dbReference type="EMBL" id="QPH17811.1"/>
    </source>
</evidence>
<sequence length="909" mass="101084">MISRAAQLPRICLVCRLGISQRAIASPIRYPPRLDGRPQRRLASDFSPRSKERIEALISGALDATGSDSKSKRSSRKRRGQLEGKGRPRGKDEEELAEWEIEPTQDTEVAHLVGGKNYEASETLVENNILPETVREGDEITSLPSNPKTNPNAKTFRHDLVNRQSLGVDALGKPVEAIIIKNPNRLKRPSKPIPLSEDERAGTGIPLDWQSVFPRESDESDVSDQVWQNIEEIRPRDATVVRRVDFDKLVARLVDGFTQEQLVTYLNRGKWDDVWEGENGPGYPWILKQSPWIAAQPNQWGALKRKEQQAAMILSVKWKLEIQEHIEGLGRTVVWLQPTVFQLITRPSSGIIERLSNDFLDRSNNAERISTRPEECKLGIYTAKSTVTTMLNRLDEIVHTIKSQTTSVEQVEPENLTEPVLDELAKITNTALQYDPERSELCISWLAESDLSTGQVEGPADIVLRLLVGRQTAPHATQVHVIPGTKYSKSKKSLFLTHQREKRGMSWRDKLRQWHRHVNPIGRPVDIVKRALNLSESVALAQQPEAMAADERAEVVATFGHVLHTEPSVRAVRSGKTRRILSPRVPHPAALTLVTADAETSSTQKTAIVLHFASDDSAKSSSGIAIPQVRLRMPVNPFADLSSFSLPDTAVLEAVIPWRQTDILLPGESVDVRLTQTRLLPLDSGQASLQNFLNASQFNLLQGELRTPSRTMFSIPNKWLSAGSSAAPLDETTDVEFMFMGLEIHQSIDVAWQGHTLRYSSIEAGHHGGQQQSLSLVAGTHQDDSSIVAAQEKLAGFLKLVGETASGAHFSWDEGYKLMQERSHEQFSRDMMDTEEDTSSGPGPGPEEDDVDELDEDHDDARRHMEVSGSKTGEDAAEPNVEDGVREGEERGSSTLHFPAVNVSSDKTQ</sequence>
<gene>
    <name evidence="6" type="ORF">C2857_002713</name>
</gene>
<feature type="region of interest" description="Disordered" evidence="1">
    <location>
        <begin position="58"/>
        <end position="105"/>
    </location>
</feature>
<feature type="compositionally biased region" description="Basic and acidic residues" evidence="1">
    <location>
        <begin position="823"/>
        <end position="832"/>
    </location>
</feature>
<reference evidence="6 7" key="1">
    <citation type="journal article" date="2018" name="PLoS Genet.">
        <title>Repeat elements organise 3D genome structure and mediate transcription in the filamentous fungus Epichloe festucae.</title>
        <authorList>
            <person name="Winter D.J."/>
            <person name="Ganley A.R.D."/>
            <person name="Young C.A."/>
            <person name="Liachko I."/>
            <person name="Schardl C.L."/>
            <person name="Dupont P.Y."/>
            <person name="Berry D."/>
            <person name="Ram A."/>
            <person name="Scott B."/>
            <person name="Cox M.P."/>
        </authorList>
    </citation>
    <scope>NUCLEOTIDE SEQUENCE [LARGE SCALE GENOMIC DNA]</scope>
    <source>
        <strain evidence="6 7">Fl1</strain>
    </source>
</reference>
<dbReference type="GO" id="GO:0005743">
    <property type="term" value="C:mitochondrial inner membrane"/>
    <property type="evidence" value="ECO:0007669"/>
    <property type="project" value="InterPro"/>
</dbReference>